<dbReference type="CDD" id="cd00761">
    <property type="entry name" value="Glyco_tranf_GTA_type"/>
    <property type="match status" value="1"/>
</dbReference>
<dbReference type="PANTHER" id="PTHR43685">
    <property type="entry name" value="GLYCOSYLTRANSFERASE"/>
    <property type="match status" value="1"/>
</dbReference>
<sequence length="324" mass="36236">MTPLISVIIPTYHRPELLRKCLDALAMQTLSPEQFEILVVDDGDQPQTALAVRKAMQETGLAIRYLAQPERRGPAAARNRGWRVAIGALIAFTDDDCVPDPNWLSAGLAGFNGGSSVLTGQLTMPLPENPTAHERTTALLEKAEFMTANLFCRRSVLEEVGGFDEAFDSPWREDRELQFKLLRIGVPITPWPTALIVHPMRPAPWYASLRDERKSRYDALLYRKHPDLFRQRIPTYSTLVRRHYLTVSAAMVSVMAALAGQGTMVSAGVTCWLLLTIMLVVDQLSGQRLSWKAMGHALVVGIATPFLAVYWRLYGAVKYRALYL</sequence>
<dbReference type="EMBL" id="JAFMYW010000006">
    <property type="protein sequence ID" value="MBO0950975.1"/>
    <property type="molecule type" value="Genomic_DNA"/>
</dbReference>
<dbReference type="InterPro" id="IPR050834">
    <property type="entry name" value="Glycosyltransf_2"/>
</dbReference>
<protein>
    <submittedName>
        <fullName evidence="3">Glycosyltransferase</fullName>
    </submittedName>
</protein>
<dbReference type="Pfam" id="PF00535">
    <property type="entry name" value="Glycos_transf_2"/>
    <property type="match status" value="1"/>
</dbReference>
<dbReference type="PANTHER" id="PTHR43685:SF3">
    <property type="entry name" value="SLR2126 PROTEIN"/>
    <property type="match status" value="1"/>
</dbReference>
<keyword evidence="1" id="KW-0472">Membrane</keyword>
<feature type="domain" description="Glycosyltransferase 2-like" evidence="2">
    <location>
        <begin position="6"/>
        <end position="136"/>
    </location>
</feature>
<proteinExistence type="predicted"/>
<gene>
    <name evidence="3" type="ORF">J2I46_20465</name>
</gene>
<feature type="transmembrane region" description="Helical" evidence="1">
    <location>
        <begin position="264"/>
        <end position="281"/>
    </location>
</feature>
<dbReference type="Proteomes" id="UP000664628">
    <property type="component" value="Unassembled WGS sequence"/>
</dbReference>
<evidence type="ECO:0000313" key="4">
    <source>
        <dbReference type="Proteomes" id="UP000664628"/>
    </source>
</evidence>
<keyword evidence="1" id="KW-1133">Transmembrane helix</keyword>
<keyword evidence="1" id="KW-0812">Transmembrane</keyword>
<feature type="transmembrane region" description="Helical" evidence="1">
    <location>
        <begin position="293"/>
        <end position="314"/>
    </location>
</feature>
<dbReference type="InterPro" id="IPR029044">
    <property type="entry name" value="Nucleotide-diphossugar_trans"/>
</dbReference>
<comment type="caution">
    <text evidence="3">The sequence shown here is derived from an EMBL/GenBank/DDBJ whole genome shotgun (WGS) entry which is preliminary data.</text>
</comment>
<dbReference type="RefSeq" id="WP_207330913.1">
    <property type="nucleotide sequence ID" value="NZ_JAFMYW010000006.1"/>
</dbReference>
<name>A0ABS3JLU0_9BACT</name>
<dbReference type="SUPFAM" id="SSF53448">
    <property type="entry name" value="Nucleotide-diphospho-sugar transferases"/>
    <property type="match status" value="1"/>
</dbReference>
<organism evidence="3 4">
    <name type="scientific">Fibrella forsythiae</name>
    <dbReference type="NCBI Taxonomy" id="2817061"/>
    <lineage>
        <taxon>Bacteria</taxon>
        <taxon>Pseudomonadati</taxon>
        <taxon>Bacteroidota</taxon>
        <taxon>Cytophagia</taxon>
        <taxon>Cytophagales</taxon>
        <taxon>Spirosomataceae</taxon>
        <taxon>Fibrella</taxon>
    </lineage>
</organism>
<evidence type="ECO:0000259" key="2">
    <source>
        <dbReference type="Pfam" id="PF00535"/>
    </source>
</evidence>
<reference evidence="3 4" key="1">
    <citation type="submission" date="2021-03" db="EMBL/GenBank/DDBJ databases">
        <title>Fibrella sp. HMF5405 genome sequencing and assembly.</title>
        <authorList>
            <person name="Kang H."/>
            <person name="Kim H."/>
            <person name="Bae S."/>
            <person name="Joh K."/>
        </authorList>
    </citation>
    <scope>NUCLEOTIDE SEQUENCE [LARGE SCALE GENOMIC DNA]</scope>
    <source>
        <strain evidence="3 4">HMF5405</strain>
    </source>
</reference>
<dbReference type="InterPro" id="IPR001173">
    <property type="entry name" value="Glyco_trans_2-like"/>
</dbReference>
<evidence type="ECO:0000313" key="3">
    <source>
        <dbReference type="EMBL" id="MBO0950975.1"/>
    </source>
</evidence>
<dbReference type="Gene3D" id="3.90.550.10">
    <property type="entry name" value="Spore Coat Polysaccharide Biosynthesis Protein SpsA, Chain A"/>
    <property type="match status" value="1"/>
</dbReference>
<keyword evidence="4" id="KW-1185">Reference proteome</keyword>
<accession>A0ABS3JLU0</accession>
<evidence type="ECO:0000256" key="1">
    <source>
        <dbReference type="SAM" id="Phobius"/>
    </source>
</evidence>